<keyword evidence="1" id="KW-0732">Signal</keyword>
<organism evidence="2 3">
    <name type="scientific">Mycena chlorophos</name>
    <name type="common">Agaric fungus</name>
    <name type="synonym">Agaricus chlorophos</name>
    <dbReference type="NCBI Taxonomy" id="658473"/>
    <lineage>
        <taxon>Eukaryota</taxon>
        <taxon>Fungi</taxon>
        <taxon>Dikarya</taxon>
        <taxon>Basidiomycota</taxon>
        <taxon>Agaricomycotina</taxon>
        <taxon>Agaricomycetes</taxon>
        <taxon>Agaricomycetidae</taxon>
        <taxon>Agaricales</taxon>
        <taxon>Marasmiineae</taxon>
        <taxon>Mycenaceae</taxon>
        <taxon>Mycena</taxon>
    </lineage>
</organism>
<gene>
    <name evidence="2" type="ORF">MCHLO_07304</name>
</gene>
<reference evidence="2" key="1">
    <citation type="submission" date="2014-09" db="EMBL/GenBank/DDBJ databases">
        <title>Genome sequence of the luminous mushroom Mycena chlorophos for searching fungal bioluminescence genes.</title>
        <authorList>
            <person name="Tanaka Y."/>
            <person name="Kasuga D."/>
            <person name="Oba Y."/>
            <person name="Hase S."/>
            <person name="Sato K."/>
            <person name="Oba Y."/>
            <person name="Sakakibara Y."/>
        </authorList>
    </citation>
    <scope>NUCLEOTIDE SEQUENCE</scope>
</reference>
<evidence type="ECO:0008006" key="4">
    <source>
        <dbReference type="Google" id="ProtNLM"/>
    </source>
</evidence>
<sequence length="430" mass="47644">PASITAHLSLPALRALTHLSLSLLSFPAPALTDFFAGITQGTVLPELEVLLLHDAARGVAGGGGLDGEGWVEGQDREDITTARVSSLTPFPSTIPAIYHLVWCHTRNTYIVQYHVIALDSSRTFMSVLSPRLPPELECLIFTFAARLHPTSIPAFVLVARRVKEWIEPALYRTLILRSYLMTPQRLPNTPMCSLAQLDSFRTAHLGLVRNAMLGRSLARKGRSVLSKLPSLENLHIITRSSLYPNSSHNENESPSLGLPLRRFHGVLEHIFPLFSLVASEPSAYPCFRTLTHMELFQRPEPWEQDPASWVFLARLPALTHLALNGDCSSAIVRALLDNSTEAEAGGCRNLRAFIIITAMPESRLAHLGKIAMEDARLVGMRPTSAEVDASDWRDGAYLGAGDYADFWARADELIDRRRGDLERVSWIMTD</sequence>
<evidence type="ECO:0000256" key="1">
    <source>
        <dbReference type="SAM" id="SignalP"/>
    </source>
</evidence>
<protein>
    <recommendedName>
        <fullName evidence="4">F-box domain-containing protein</fullName>
    </recommendedName>
</protein>
<feature type="chain" id="PRO_5046460147" description="F-box domain-containing protein" evidence="1">
    <location>
        <begin position="33"/>
        <end position="430"/>
    </location>
</feature>
<accession>A0ABQ0LJG8</accession>
<keyword evidence="3" id="KW-1185">Reference proteome</keyword>
<dbReference type="Proteomes" id="UP000815677">
    <property type="component" value="Unassembled WGS sequence"/>
</dbReference>
<feature type="signal peptide" evidence="1">
    <location>
        <begin position="1"/>
        <end position="32"/>
    </location>
</feature>
<feature type="non-terminal residue" evidence="2">
    <location>
        <position position="1"/>
    </location>
</feature>
<name>A0ABQ0LJG8_MYCCL</name>
<proteinExistence type="predicted"/>
<evidence type="ECO:0000313" key="2">
    <source>
        <dbReference type="EMBL" id="GAT50021.1"/>
    </source>
</evidence>
<evidence type="ECO:0000313" key="3">
    <source>
        <dbReference type="Proteomes" id="UP000815677"/>
    </source>
</evidence>
<dbReference type="EMBL" id="DF846139">
    <property type="protein sequence ID" value="GAT50021.1"/>
    <property type="molecule type" value="Genomic_DNA"/>
</dbReference>